<dbReference type="GO" id="GO:0008652">
    <property type="term" value="P:amino acid biosynthetic process"/>
    <property type="evidence" value="ECO:0007669"/>
    <property type="project" value="UniProtKB-KW"/>
</dbReference>
<feature type="binding site" evidence="5">
    <location>
        <position position="392"/>
    </location>
    <ligand>
        <name>Mn(2+)</name>
        <dbReference type="ChEBI" id="CHEBI:29035"/>
    </ligand>
</feature>
<evidence type="ECO:0000256" key="6">
    <source>
        <dbReference type="RuleBase" id="RU363071"/>
    </source>
</evidence>
<gene>
    <name evidence="8" type="ORF">Pfra01_001992700</name>
</gene>
<dbReference type="EMBL" id="BSXT01002652">
    <property type="protein sequence ID" value="GMF50122.1"/>
    <property type="molecule type" value="Genomic_DNA"/>
</dbReference>
<keyword evidence="9" id="KW-1185">Reference proteome</keyword>
<feature type="binding site" evidence="5">
    <location>
        <position position="318"/>
    </location>
    <ligand>
        <name>phosphoenolpyruvate</name>
        <dbReference type="ChEBI" id="CHEBI:58702"/>
    </ligand>
</feature>
<evidence type="ECO:0000256" key="7">
    <source>
        <dbReference type="SAM" id="MobiDB-lite"/>
    </source>
</evidence>
<dbReference type="InterPro" id="IPR002480">
    <property type="entry name" value="DAHP_synth_2"/>
</dbReference>
<evidence type="ECO:0000256" key="4">
    <source>
        <dbReference type="ARBA" id="ARBA00047508"/>
    </source>
</evidence>
<dbReference type="InterPro" id="IPR013785">
    <property type="entry name" value="Aldolase_TIM"/>
</dbReference>
<comment type="pathway">
    <text evidence="1 6">Metabolic intermediate biosynthesis; chorismate biosynthesis; chorismate from D-erythrose 4-phosphate and phosphoenolpyruvate: step 1/7.</text>
</comment>
<comment type="similarity">
    <text evidence="2 6">Belongs to the class-II DAHP synthase family.</text>
</comment>
<feature type="binding site" evidence="5">
    <location>
        <position position="350"/>
    </location>
    <ligand>
        <name>Mn(2+)</name>
        <dbReference type="ChEBI" id="CHEBI:29035"/>
    </ligand>
</feature>
<accession>A0A9W7D057</accession>
<dbReference type="Pfam" id="PF01474">
    <property type="entry name" value="DAHP_synth_2"/>
    <property type="match status" value="1"/>
</dbReference>
<proteinExistence type="inferred from homology"/>
<comment type="cofactor">
    <cofactor evidence="5">
        <name>Mn(2+)</name>
        <dbReference type="ChEBI" id="CHEBI:29035"/>
    </cofactor>
    <cofactor evidence="5">
        <name>Co(2+)</name>
        <dbReference type="ChEBI" id="CHEBI:48828"/>
    </cofactor>
    <cofactor evidence="5">
        <name>Cd(2+)</name>
        <dbReference type="ChEBI" id="CHEBI:48775"/>
    </cofactor>
    <text evidence="5">Binds 1 divalent cation per subunit. The enzyme is active with manganese, cobalt or cadmium ions.</text>
</comment>
<evidence type="ECO:0000256" key="2">
    <source>
        <dbReference type="ARBA" id="ARBA00008911"/>
    </source>
</evidence>
<organism evidence="8 9">
    <name type="scientific">Phytophthora fragariaefolia</name>
    <dbReference type="NCBI Taxonomy" id="1490495"/>
    <lineage>
        <taxon>Eukaryota</taxon>
        <taxon>Sar</taxon>
        <taxon>Stramenopiles</taxon>
        <taxon>Oomycota</taxon>
        <taxon>Peronosporomycetes</taxon>
        <taxon>Peronosporales</taxon>
        <taxon>Peronosporaceae</taxon>
        <taxon>Phytophthora</taxon>
    </lineage>
</organism>
<dbReference type="GO" id="GO:0003849">
    <property type="term" value="F:3-deoxy-7-phosphoheptulonate synthase activity"/>
    <property type="evidence" value="ECO:0007669"/>
    <property type="project" value="UniProtKB-EC"/>
</dbReference>
<feature type="compositionally biased region" description="Basic and acidic residues" evidence="7">
    <location>
        <begin position="459"/>
        <end position="472"/>
    </location>
</feature>
<feature type="binding site" evidence="5">
    <location>
        <position position="68"/>
    </location>
    <ligand>
        <name>Mn(2+)</name>
        <dbReference type="ChEBI" id="CHEBI:29035"/>
    </ligand>
</feature>
<dbReference type="AlphaFoldDB" id="A0A9W7D057"/>
<keyword evidence="5" id="KW-0170">Cobalt</keyword>
<dbReference type="GO" id="GO:0009073">
    <property type="term" value="P:aromatic amino acid family biosynthetic process"/>
    <property type="evidence" value="ECO:0007669"/>
    <property type="project" value="UniProtKB-KW"/>
</dbReference>
<keyword evidence="6" id="KW-0057">Aromatic amino acid biosynthesis</keyword>
<keyword evidence="6" id="KW-0028">Amino-acid biosynthesis</keyword>
<dbReference type="SUPFAM" id="SSF51569">
    <property type="entry name" value="Aldolase"/>
    <property type="match status" value="1"/>
</dbReference>
<dbReference type="Proteomes" id="UP001165121">
    <property type="component" value="Unassembled WGS sequence"/>
</dbReference>
<evidence type="ECO:0000313" key="8">
    <source>
        <dbReference type="EMBL" id="GMF50122.1"/>
    </source>
</evidence>
<feature type="binding site" evidence="5">
    <location>
        <position position="107"/>
    </location>
    <ligand>
        <name>phosphoenolpyruvate</name>
        <dbReference type="ChEBI" id="CHEBI:58702"/>
    </ligand>
</feature>
<evidence type="ECO:0000256" key="5">
    <source>
        <dbReference type="PIRSR" id="PIRSR602480-1"/>
    </source>
</evidence>
<feature type="binding site" evidence="5">
    <location>
        <position position="285"/>
    </location>
    <ligand>
        <name>phosphoenolpyruvate</name>
        <dbReference type="ChEBI" id="CHEBI:58702"/>
    </ligand>
</feature>
<comment type="catalytic activity">
    <reaction evidence="4 6">
        <text>D-erythrose 4-phosphate + phosphoenolpyruvate + H2O = 7-phospho-2-dehydro-3-deoxy-D-arabino-heptonate + phosphate</text>
        <dbReference type="Rhea" id="RHEA:14717"/>
        <dbReference type="ChEBI" id="CHEBI:15377"/>
        <dbReference type="ChEBI" id="CHEBI:16897"/>
        <dbReference type="ChEBI" id="CHEBI:43474"/>
        <dbReference type="ChEBI" id="CHEBI:58394"/>
        <dbReference type="ChEBI" id="CHEBI:58702"/>
        <dbReference type="EC" id="2.5.1.54"/>
    </reaction>
</comment>
<evidence type="ECO:0000256" key="3">
    <source>
        <dbReference type="ARBA" id="ARBA00022679"/>
    </source>
</evidence>
<dbReference type="OrthoDB" id="2338at2759"/>
<evidence type="ECO:0000256" key="1">
    <source>
        <dbReference type="ARBA" id="ARBA00004688"/>
    </source>
</evidence>
<dbReference type="EC" id="2.5.1.54" evidence="6"/>
<name>A0A9W7D057_9STRA</name>
<keyword evidence="5" id="KW-0104">Cadmium</keyword>
<feature type="region of interest" description="Disordered" evidence="7">
    <location>
        <begin position="454"/>
        <end position="474"/>
    </location>
</feature>
<reference evidence="8" key="1">
    <citation type="submission" date="2023-04" db="EMBL/GenBank/DDBJ databases">
        <title>Phytophthora fragariaefolia NBRC 109709.</title>
        <authorList>
            <person name="Ichikawa N."/>
            <person name="Sato H."/>
            <person name="Tonouchi N."/>
        </authorList>
    </citation>
    <scope>NUCLEOTIDE SEQUENCE</scope>
    <source>
        <strain evidence="8">NBRC 109709</strain>
    </source>
</reference>
<dbReference type="PANTHER" id="PTHR21337">
    <property type="entry name" value="PHOSPHO-2-DEHYDRO-3-DEOXYHEPTONATE ALDOLASE 1, 2"/>
    <property type="match status" value="1"/>
</dbReference>
<dbReference type="PANTHER" id="PTHR21337:SF0">
    <property type="entry name" value="PHOSPHO-2-DEHYDRO-3-DEOXYHEPTONATE ALDOLASE"/>
    <property type="match status" value="1"/>
</dbReference>
<comment type="caution">
    <text evidence="8">The sequence shown here is derived from an EMBL/GenBank/DDBJ whole genome shotgun (WGS) entry which is preliminary data.</text>
</comment>
<protein>
    <recommendedName>
        <fullName evidence="6">Phospho-2-dehydro-3-deoxyheptonate aldolase</fullName>
        <ecNumber evidence="6">2.5.1.54</ecNumber>
    </recommendedName>
</protein>
<dbReference type="Gene3D" id="3.20.20.70">
    <property type="entry name" value="Aldolase class I"/>
    <property type="match status" value="1"/>
</dbReference>
<evidence type="ECO:0000313" key="9">
    <source>
        <dbReference type="Proteomes" id="UP001165121"/>
    </source>
</evidence>
<sequence length="682" mass="76388">MAEWTPSSWRQFPAKQQAPYPDAKALKQAHDKLRTLPGLVSVREIEALKTQLADVAAGKRFLLQGGDCAERFQDCQPELIEKKLKIMIQMSLVLVWGARMPTVRVARMAGQFAKPRSSDTEVLDGEEVVSFRGENINGYEKDQRTPDPNRLLEGYFHSAATLNYGRVLVSSGFADIHDAAKWDLDFVQASSRREEYQHMVNEITDSLHFVHMCGVGADSPHLKTVDLFVSHEGLELAYEETMTRKVDGKYYNVGTDFLWIGDRTRQLDHAHIEYFRGIENPIGIKVGPSMAVEDLVPLIRKLWKDPEANPGKITLITRYGSGKVADLLPKHIAAVKAAGLKVIWSCDPCHGNTIVAENGYKTRPFDRIFGELEQTLEIHREAGTALGGVHFELTGENVTECIGGPQGIDEGDLPLRYTSYCDPRLNYSQSMEVAFLLAKNLSVHHDLAPLNEKSKMRKRSMEISDPSKRQRAENTLPSTLSELVVCAAMKIDGDRIGYYTEGGLDGEGWFWSFDKTKQTCTSYYGKIHLTSFVHIEYKPMTACGWTNACVIGNNSKRLSISVTTNHAPSTNDSTTITTAMPNYTTDELLVAFKKGHSVATSRRDPPPALHPEAEKSLVEWVIGRQYVGQPVKLEEIPKTKEAAQARPYVLWIQPMTLWLNSSDKPVYTSLPCKLMLCSIYVF</sequence>
<keyword evidence="5" id="KW-0464">Manganese</keyword>
<feature type="binding site" evidence="5">
    <location>
        <position position="422"/>
    </location>
    <ligand>
        <name>Mn(2+)</name>
        <dbReference type="ChEBI" id="CHEBI:29035"/>
    </ligand>
</feature>
<keyword evidence="3 6" id="KW-0808">Transferase</keyword>